<gene>
    <name evidence="2" type="ORF">Taro_052070</name>
</gene>
<keyword evidence="1" id="KW-0472">Membrane</keyword>
<protein>
    <submittedName>
        <fullName evidence="2">Uncharacterized protein</fullName>
    </submittedName>
</protein>
<evidence type="ECO:0000256" key="1">
    <source>
        <dbReference type="SAM" id="Phobius"/>
    </source>
</evidence>
<evidence type="ECO:0000313" key="2">
    <source>
        <dbReference type="EMBL" id="MQM19068.1"/>
    </source>
</evidence>
<keyword evidence="1" id="KW-0812">Transmembrane</keyword>
<dbReference type="EMBL" id="NMUH01008638">
    <property type="protein sequence ID" value="MQM19068.1"/>
    <property type="molecule type" value="Genomic_DNA"/>
</dbReference>
<comment type="caution">
    <text evidence="2">The sequence shown here is derived from an EMBL/GenBank/DDBJ whole genome shotgun (WGS) entry which is preliminary data.</text>
</comment>
<sequence>MGKRGLDSDTESFVELSCLGLGRRGVWSPFLAQTRQSLVLLPLSTLVLEPRNGVRREAATCPGCGVVCVVCSVAALSHPYARAEAGARLESRACGLRVPHLAASGGGLVTIVVTAFSSRRFQVFLIARACTVVIAWLCLVSGGVVGLAFSRPMLLVVPASVFSRFRGPVLGFQPVMALACVASRPSGVSGVHGGSACGPSTLCATSLHDSCACCRLQLLLCRMRSECGRSASSCCSGAVGTGLAGSGLPCVEDVCEPVQVRCSWSSSAHLSVCASRRLREPACGVAFTGAGLLPMEPMEVSWSRSWVPTRDGTGVCSIPTYQCVRGPGCAEHCFRFVPDSVGFCGSRVCATTLVGGHGIVLFSSAA</sequence>
<dbReference type="AlphaFoldDB" id="A0A843XHH4"/>
<name>A0A843XHH4_COLES</name>
<keyword evidence="3" id="KW-1185">Reference proteome</keyword>
<keyword evidence="1" id="KW-1133">Transmembrane helix</keyword>
<feature type="transmembrane region" description="Helical" evidence="1">
    <location>
        <begin position="123"/>
        <end position="149"/>
    </location>
</feature>
<reference evidence="2" key="1">
    <citation type="submission" date="2017-07" db="EMBL/GenBank/DDBJ databases">
        <title>Taro Niue Genome Assembly and Annotation.</title>
        <authorList>
            <person name="Atibalentja N."/>
            <person name="Keating K."/>
            <person name="Fields C.J."/>
        </authorList>
    </citation>
    <scope>NUCLEOTIDE SEQUENCE</scope>
    <source>
        <strain evidence="2">Niue_2</strain>
        <tissue evidence="2">Leaf</tissue>
    </source>
</reference>
<proteinExistence type="predicted"/>
<organism evidence="2 3">
    <name type="scientific">Colocasia esculenta</name>
    <name type="common">Wild taro</name>
    <name type="synonym">Arum esculentum</name>
    <dbReference type="NCBI Taxonomy" id="4460"/>
    <lineage>
        <taxon>Eukaryota</taxon>
        <taxon>Viridiplantae</taxon>
        <taxon>Streptophyta</taxon>
        <taxon>Embryophyta</taxon>
        <taxon>Tracheophyta</taxon>
        <taxon>Spermatophyta</taxon>
        <taxon>Magnoliopsida</taxon>
        <taxon>Liliopsida</taxon>
        <taxon>Araceae</taxon>
        <taxon>Aroideae</taxon>
        <taxon>Colocasieae</taxon>
        <taxon>Colocasia</taxon>
    </lineage>
</organism>
<dbReference type="Proteomes" id="UP000652761">
    <property type="component" value="Unassembled WGS sequence"/>
</dbReference>
<evidence type="ECO:0000313" key="3">
    <source>
        <dbReference type="Proteomes" id="UP000652761"/>
    </source>
</evidence>
<accession>A0A843XHH4</accession>